<reference evidence="2" key="1">
    <citation type="submission" date="2021-02" db="EMBL/GenBank/DDBJ databases">
        <authorList>
            <person name="Nowell W R."/>
        </authorList>
    </citation>
    <scope>NUCLEOTIDE SEQUENCE</scope>
</reference>
<comment type="caution">
    <text evidence="2">The sequence shown here is derived from an EMBL/GenBank/DDBJ whole genome shotgun (WGS) entry which is preliminary data.</text>
</comment>
<protein>
    <submittedName>
        <fullName evidence="2">Uncharacterized protein</fullName>
    </submittedName>
</protein>
<dbReference type="AlphaFoldDB" id="A0A8S3AGV6"/>
<sequence length="44" mass="4752">MVIHIYPIGDPLGISSRTEAFTVSKNLLSSGADAVERVISSYKE</sequence>
<evidence type="ECO:0000313" key="1">
    <source>
        <dbReference type="EMBL" id="CAF4522840.1"/>
    </source>
</evidence>
<dbReference type="EMBL" id="CAJOBI010128555">
    <property type="protein sequence ID" value="CAF4713299.1"/>
    <property type="molecule type" value="Genomic_DNA"/>
</dbReference>
<feature type="non-terminal residue" evidence="2">
    <location>
        <position position="1"/>
    </location>
</feature>
<dbReference type="Proteomes" id="UP000681967">
    <property type="component" value="Unassembled WGS sequence"/>
</dbReference>
<evidence type="ECO:0000313" key="3">
    <source>
        <dbReference type="EMBL" id="CAF4767812.1"/>
    </source>
</evidence>
<accession>A0A8S3AGV6</accession>
<dbReference type="EMBL" id="CAJOBH010133060">
    <property type="protein sequence ID" value="CAF4767812.1"/>
    <property type="molecule type" value="Genomic_DNA"/>
</dbReference>
<dbReference type="EMBL" id="CAJOBH010082307">
    <property type="protein sequence ID" value="CAF4522840.1"/>
    <property type="molecule type" value="Genomic_DNA"/>
</dbReference>
<dbReference type="Proteomes" id="UP000676336">
    <property type="component" value="Unassembled WGS sequence"/>
</dbReference>
<name>A0A8S3AGV6_9BILA</name>
<gene>
    <name evidence="1" type="ORF">BYL167_LOCUS36985</name>
    <name evidence="3" type="ORF">BYL167_LOCUS46785</name>
    <name evidence="2" type="ORF">SMN809_LOCUS43533</name>
</gene>
<proteinExistence type="predicted"/>
<evidence type="ECO:0000313" key="4">
    <source>
        <dbReference type="Proteomes" id="UP000676336"/>
    </source>
</evidence>
<evidence type="ECO:0000313" key="2">
    <source>
        <dbReference type="EMBL" id="CAF4713299.1"/>
    </source>
</evidence>
<organism evidence="2 4">
    <name type="scientific">Rotaria magnacalcarata</name>
    <dbReference type="NCBI Taxonomy" id="392030"/>
    <lineage>
        <taxon>Eukaryota</taxon>
        <taxon>Metazoa</taxon>
        <taxon>Spiralia</taxon>
        <taxon>Gnathifera</taxon>
        <taxon>Rotifera</taxon>
        <taxon>Eurotatoria</taxon>
        <taxon>Bdelloidea</taxon>
        <taxon>Philodinida</taxon>
        <taxon>Philodinidae</taxon>
        <taxon>Rotaria</taxon>
    </lineage>
</organism>